<dbReference type="InterPro" id="IPR045800">
    <property type="entry name" value="HMBD"/>
</dbReference>
<reference evidence="7 8" key="1">
    <citation type="submission" date="2006-02" db="EMBL/GenBank/DDBJ databases">
        <authorList>
            <person name="Pinhassi J."/>
            <person name="Pedros-Alio C."/>
            <person name="Ferriera S."/>
            <person name="Johnson J."/>
            <person name="Kravitz S."/>
            <person name="Halpern A."/>
            <person name="Remington K."/>
            <person name="Beeson K."/>
            <person name="Tran B."/>
            <person name="Rogers Y.-H."/>
            <person name="Friedman R."/>
            <person name="Venter J.C."/>
        </authorList>
    </citation>
    <scope>NUCLEOTIDE SEQUENCE [LARGE SCALE GENOMIC DNA]</scope>
    <source>
        <strain evidence="7 8">MED92</strain>
    </source>
</reference>
<evidence type="ECO:0000259" key="6">
    <source>
        <dbReference type="Pfam" id="PF25954"/>
    </source>
</evidence>
<dbReference type="GO" id="GO:0022857">
    <property type="term" value="F:transmembrane transporter activity"/>
    <property type="evidence" value="ECO:0007669"/>
    <property type="project" value="InterPro"/>
</dbReference>
<dbReference type="Pfam" id="PF25954">
    <property type="entry name" value="Beta-barrel_RND_2"/>
    <property type="match status" value="1"/>
</dbReference>
<feature type="domain" description="CusB-like beta-barrel" evidence="6">
    <location>
        <begin position="241"/>
        <end position="317"/>
    </location>
</feature>
<dbReference type="Pfam" id="PF19335">
    <property type="entry name" value="HMBD"/>
    <property type="match status" value="1"/>
</dbReference>
<evidence type="ECO:0000313" key="8">
    <source>
        <dbReference type="Proteomes" id="UP000002171"/>
    </source>
</evidence>
<dbReference type="Pfam" id="PF11604">
    <property type="entry name" value="CusF_Ec"/>
    <property type="match status" value="1"/>
</dbReference>
<proteinExistence type="inferred from homology"/>
<evidence type="ECO:0000256" key="2">
    <source>
        <dbReference type="ARBA" id="ARBA00022448"/>
    </source>
</evidence>
<evidence type="ECO:0000313" key="7">
    <source>
        <dbReference type="EMBL" id="EAR61555.1"/>
    </source>
</evidence>
<dbReference type="GO" id="GO:0016020">
    <property type="term" value="C:membrane"/>
    <property type="evidence" value="ECO:0007669"/>
    <property type="project" value="InterPro"/>
</dbReference>
<dbReference type="InterPro" id="IPR051909">
    <property type="entry name" value="MFP_Cation_Efflux"/>
</dbReference>
<dbReference type="Pfam" id="PF25869">
    <property type="entry name" value="3HB_CusB"/>
    <property type="match status" value="1"/>
</dbReference>
<dbReference type="GO" id="GO:0060003">
    <property type="term" value="P:copper ion export"/>
    <property type="evidence" value="ECO:0007669"/>
    <property type="project" value="TreeGrafter"/>
</dbReference>
<dbReference type="Gene3D" id="2.40.50.100">
    <property type="match status" value="1"/>
</dbReference>
<dbReference type="GO" id="GO:0046914">
    <property type="term" value="F:transition metal ion binding"/>
    <property type="evidence" value="ECO:0007669"/>
    <property type="project" value="TreeGrafter"/>
</dbReference>
<dbReference type="EMBL" id="AAOW01000007">
    <property type="protein sequence ID" value="EAR61555.1"/>
    <property type="molecule type" value="Genomic_DNA"/>
</dbReference>
<feature type="domain" description="CusB-like barrel-sandwich hybrid" evidence="5">
    <location>
        <begin position="123"/>
        <end position="236"/>
    </location>
</feature>
<keyword evidence="2" id="KW-0813">Transport</keyword>
<evidence type="ECO:0000259" key="3">
    <source>
        <dbReference type="Pfam" id="PF19335"/>
    </source>
</evidence>
<name>A0A7U8GSX9_NEPCE</name>
<dbReference type="NCBIfam" id="TIGR01730">
    <property type="entry name" value="RND_mfp"/>
    <property type="match status" value="1"/>
</dbReference>
<feature type="domain" description="Heavy metal binding" evidence="3">
    <location>
        <begin position="41"/>
        <end position="67"/>
    </location>
</feature>
<keyword evidence="8" id="KW-1185">Reference proteome</keyword>
<dbReference type="Gene3D" id="2.40.30.170">
    <property type="match status" value="1"/>
</dbReference>
<comment type="caution">
    <text evidence="7">The sequence shown here is derived from an EMBL/GenBank/DDBJ whole genome shotgun (WGS) entry which is preliminary data.</text>
</comment>
<dbReference type="AlphaFoldDB" id="A0A7U8GSX9"/>
<comment type="similarity">
    <text evidence="1">Belongs to the membrane fusion protein (MFP) (TC 8.A.1) family.</text>
</comment>
<gene>
    <name evidence="7" type="ORF">MED92_12911</name>
</gene>
<dbReference type="RefSeq" id="WP_007020298.1">
    <property type="nucleotide sequence ID" value="NZ_CH724125.1"/>
</dbReference>
<dbReference type="InterPro" id="IPR058790">
    <property type="entry name" value="BSH_CusB"/>
</dbReference>
<dbReference type="InterPro" id="IPR058792">
    <property type="entry name" value="Beta-barrel_RND_2"/>
</dbReference>
<feature type="domain" description="CusB-like three alpha-helical bundle" evidence="4">
    <location>
        <begin position="156"/>
        <end position="197"/>
    </location>
</feature>
<dbReference type="FunFam" id="2.40.30.170:FF:000010">
    <property type="entry name" value="Efflux RND transporter periplasmic adaptor subunit"/>
    <property type="match status" value="1"/>
</dbReference>
<evidence type="ECO:0000256" key="1">
    <source>
        <dbReference type="ARBA" id="ARBA00009477"/>
    </source>
</evidence>
<dbReference type="InterPro" id="IPR021647">
    <property type="entry name" value="CusF_Ec"/>
</dbReference>
<dbReference type="InterPro" id="IPR058791">
    <property type="entry name" value="3HB_CusB"/>
</dbReference>
<dbReference type="PANTHER" id="PTHR30097">
    <property type="entry name" value="CATION EFFLUX SYSTEM PROTEIN CUSB"/>
    <property type="match status" value="1"/>
</dbReference>
<dbReference type="Proteomes" id="UP000002171">
    <property type="component" value="Unassembled WGS sequence"/>
</dbReference>
<dbReference type="InterPro" id="IPR006143">
    <property type="entry name" value="RND_pump_MFP"/>
</dbReference>
<protein>
    <submittedName>
        <fullName evidence="7">Putative cation efflux system protein</fullName>
    </submittedName>
</protein>
<evidence type="ECO:0000259" key="5">
    <source>
        <dbReference type="Pfam" id="PF25919"/>
    </source>
</evidence>
<dbReference type="Gene3D" id="2.40.50.320">
    <property type="entry name" value="Copper binding periplasmic protein CusF"/>
    <property type="match status" value="1"/>
</dbReference>
<dbReference type="PANTHER" id="PTHR30097:SF15">
    <property type="entry name" value="CATION EFFLUX SYSTEM PROTEIN CUSB"/>
    <property type="match status" value="1"/>
</dbReference>
<evidence type="ECO:0000259" key="4">
    <source>
        <dbReference type="Pfam" id="PF25869"/>
    </source>
</evidence>
<accession>A0A7U8GSX9</accession>
<organism evidence="7 8">
    <name type="scientific">Neptuniibacter caesariensis</name>
    <dbReference type="NCBI Taxonomy" id="207954"/>
    <lineage>
        <taxon>Bacteria</taxon>
        <taxon>Pseudomonadati</taxon>
        <taxon>Pseudomonadota</taxon>
        <taxon>Gammaproteobacteria</taxon>
        <taxon>Oceanospirillales</taxon>
        <taxon>Oceanospirillaceae</taxon>
        <taxon>Neptuniibacter</taxon>
    </lineage>
</organism>
<dbReference type="GO" id="GO:0015679">
    <property type="term" value="P:plasma membrane copper ion transport"/>
    <property type="evidence" value="ECO:0007669"/>
    <property type="project" value="TreeGrafter"/>
</dbReference>
<dbReference type="OrthoDB" id="9806939at2"/>
<dbReference type="SUPFAM" id="SSF111369">
    <property type="entry name" value="HlyD-like secretion proteins"/>
    <property type="match status" value="1"/>
</dbReference>
<dbReference type="Pfam" id="PF25919">
    <property type="entry name" value="BSH_CusB"/>
    <property type="match status" value="1"/>
</dbReference>
<dbReference type="InterPro" id="IPR042230">
    <property type="entry name" value="CusF_sf"/>
</dbReference>
<sequence length="493" mass="54382">MNKGFIAVIALSVGAAAGYWAPKQSASESSAEMGGESQPLYWVAPMDPNFKRDKPGLSPMGMDLVPVYPEDLAGGDSPGMISIQSEVVNNLGVRTEPVIFSPMQERLSTVGYLGFDQEQLVDVHSRVSGWVETLAVNTEGEAVEKGQLLYEIYSPELVNAQEEYLAALQSGNRYLRRASESKLKSLGADESIFEKLKSGKQSFNRLPVYAPQSGYVSQLNVRQGMFIKPASKLMRIGPLQQIWATAELFERQAGQVSVGDQAEMRLDFLPGKSWRGKVDYIYPALDQKTRTLKVRLRFENPDLQLKPDMFARIEIETSATKPVLNVPASALIKTGSQERIVVDMGEGRYKSVEVTSGQQMNGRVAIEQGLYPQDRVVVSAQFMLDSESSISSDFLRMTPPKMGRIEEVWVAAQIRSVDQENRSVVLKHGEIAEWKQPGMVMEVPVDPALDMNVFANQQNLQVLLNGGDMTDLKLTDYVVPRPKAPGSLPGGAM</sequence>
<dbReference type="GO" id="GO:0030288">
    <property type="term" value="C:outer membrane-bounded periplasmic space"/>
    <property type="evidence" value="ECO:0007669"/>
    <property type="project" value="TreeGrafter"/>
</dbReference>
<dbReference type="Gene3D" id="2.40.420.20">
    <property type="match status" value="1"/>
</dbReference>